<dbReference type="GeneID" id="27673959"/>
<dbReference type="HOGENOM" id="CLU_054238_0_0_1"/>
<organism evidence="3 4">
    <name type="scientific">Penicillium expansum</name>
    <name type="common">Blue mold rot fungus</name>
    <dbReference type="NCBI Taxonomy" id="27334"/>
    <lineage>
        <taxon>Eukaryota</taxon>
        <taxon>Fungi</taxon>
        <taxon>Dikarya</taxon>
        <taxon>Ascomycota</taxon>
        <taxon>Pezizomycotina</taxon>
        <taxon>Eurotiomycetes</taxon>
        <taxon>Eurotiomycetidae</taxon>
        <taxon>Eurotiales</taxon>
        <taxon>Aspergillaceae</taxon>
        <taxon>Penicillium</taxon>
    </lineage>
</organism>
<keyword evidence="1" id="KW-0812">Transmembrane</keyword>
<dbReference type="AlphaFoldDB" id="A0A0A2K3E5"/>
<dbReference type="RefSeq" id="XP_016602846.1">
    <property type="nucleotide sequence ID" value="XM_016738540.1"/>
</dbReference>
<dbReference type="EMBL" id="JQFZ01000023">
    <property type="protein sequence ID" value="KGO62227.1"/>
    <property type="molecule type" value="Genomic_DNA"/>
</dbReference>
<evidence type="ECO:0000256" key="1">
    <source>
        <dbReference type="SAM" id="Phobius"/>
    </source>
</evidence>
<evidence type="ECO:0000313" key="4">
    <source>
        <dbReference type="Proteomes" id="UP000030143"/>
    </source>
</evidence>
<accession>A0A0A2K3E5</accession>
<feature type="domain" description="HNH nuclease" evidence="2">
    <location>
        <begin position="193"/>
        <end position="256"/>
    </location>
</feature>
<protein>
    <recommendedName>
        <fullName evidence="2">HNH nuclease domain-containing protein</fullName>
    </recommendedName>
</protein>
<keyword evidence="1" id="KW-1133">Transmembrane helix</keyword>
<dbReference type="Pfam" id="PF13391">
    <property type="entry name" value="HNH_2"/>
    <property type="match status" value="1"/>
</dbReference>
<evidence type="ECO:0000259" key="2">
    <source>
        <dbReference type="Pfam" id="PF13391"/>
    </source>
</evidence>
<feature type="transmembrane region" description="Helical" evidence="1">
    <location>
        <begin position="424"/>
        <end position="443"/>
    </location>
</feature>
<name>A0A0A2K3E5_PENEN</name>
<keyword evidence="4" id="KW-1185">Reference proteome</keyword>
<gene>
    <name evidence="3" type="ORF">PEX2_012630</name>
</gene>
<evidence type="ECO:0000313" key="3">
    <source>
        <dbReference type="EMBL" id="KGO62227.1"/>
    </source>
</evidence>
<dbReference type="VEuPathDB" id="FungiDB:PEXP_058670"/>
<reference evidence="3 4" key="1">
    <citation type="journal article" date="2015" name="Mol. Plant Microbe Interact.">
        <title>Genome, transcriptome, and functional analyses of Penicillium expansum provide new insights into secondary metabolism and pathogenicity.</title>
        <authorList>
            <person name="Ballester A.R."/>
            <person name="Marcet-Houben M."/>
            <person name="Levin E."/>
            <person name="Sela N."/>
            <person name="Selma-Lazaro C."/>
            <person name="Carmona L."/>
            <person name="Wisniewski M."/>
            <person name="Droby S."/>
            <person name="Gonzalez-Candelas L."/>
            <person name="Gabaldon T."/>
        </authorList>
    </citation>
    <scope>NUCLEOTIDE SEQUENCE [LARGE SCALE GENOMIC DNA]</scope>
    <source>
        <strain evidence="3 4">MD-8</strain>
    </source>
</reference>
<proteinExistence type="predicted"/>
<dbReference type="InterPro" id="IPR003615">
    <property type="entry name" value="HNH_nuc"/>
</dbReference>
<dbReference type="STRING" id="27334.A0A0A2K3E5"/>
<dbReference type="Proteomes" id="UP000030143">
    <property type="component" value="Unassembled WGS sequence"/>
</dbReference>
<keyword evidence="1" id="KW-0472">Membrane</keyword>
<comment type="caution">
    <text evidence="3">The sequence shown here is derived from an EMBL/GenBank/DDBJ whole genome shotgun (WGS) entry which is preliminary data.</text>
</comment>
<sequence length="446" mass="49551">MSTLNNPAEPLMIPEIISSLMAPSRQLALRTHKQRSVSAASRLSEMSVESTTSDILDVKLAAMESELEYMRCIRDGLNEARQTEKVSHDAFQREIQPFLKSFRSSSSAIQVLKAQRPLIIEDIDEEVSAKRQRIEGPVDQSLLEHAYRDAIISRVLGASAKQKGPKFDQSAFKKEVYAYYGVNEHCHPGFGWCHVLGTVLPQKNIKAAHLVPKSMTSKEVSHLFGVSDGVLGDPRNGITLADNIELLFDQGTIAIVPMPGPMKSPTQWRCVVLDESKKENIIGTLGGSYMKLKEIDNKPLTFVSDNRPRRRYLYFCFIIAYLNAKSRGASDAVAKKVEATRFWPSAGEYLNRSTLVTLARCVSGSELPKSLVQDKTFDSGDASTRDADAGTVLGADVRDAILAMKSLNHCYAAALEGKLRMSQIYLLLFFIFTFALAFVQQRLCTF</sequence>